<dbReference type="OrthoDB" id="1440774at2"/>
<dbReference type="RefSeq" id="WP_103914242.1">
    <property type="nucleotide sequence ID" value="NZ_FNUS01000006.1"/>
</dbReference>
<keyword evidence="2" id="KW-1185">Reference proteome</keyword>
<dbReference type="AlphaFoldDB" id="A0A1H6AFE8"/>
<dbReference type="InterPro" id="IPR005901">
    <property type="entry name" value="GLPGLI"/>
</dbReference>
<dbReference type="EMBL" id="FNUS01000006">
    <property type="protein sequence ID" value="SEG46476.1"/>
    <property type="molecule type" value="Genomic_DNA"/>
</dbReference>
<accession>A0A1H6AFE8</accession>
<proteinExistence type="predicted"/>
<reference evidence="2" key="1">
    <citation type="submission" date="2016-10" db="EMBL/GenBank/DDBJ databases">
        <authorList>
            <person name="Varghese N."/>
            <person name="Submissions S."/>
        </authorList>
    </citation>
    <scope>NUCLEOTIDE SEQUENCE [LARGE SCALE GENOMIC DNA]</scope>
    <source>
        <strain evidence="2">DSM 21580</strain>
    </source>
</reference>
<name>A0A1H6AFE8_9FLAO</name>
<evidence type="ECO:0000313" key="1">
    <source>
        <dbReference type="EMBL" id="SEG46476.1"/>
    </source>
</evidence>
<gene>
    <name evidence="1" type="ORF">SAMN05421847_2371</name>
</gene>
<dbReference type="Proteomes" id="UP000236738">
    <property type="component" value="Unassembled WGS sequence"/>
</dbReference>
<evidence type="ECO:0000313" key="2">
    <source>
        <dbReference type="Proteomes" id="UP000236738"/>
    </source>
</evidence>
<protein>
    <submittedName>
        <fullName evidence="1">GLPGLI family protein</fullName>
    </submittedName>
</protein>
<dbReference type="Pfam" id="PF09697">
    <property type="entry name" value="Porph_ging"/>
    <property type="match status" value="1"/>
</dbReference>
<organism evidence="1 2">
    <name type="scientific">Halpernia humi</name>
    <dbReference type="NCBI Taxonomy" id="493375"/>
    <lineage>
        <taxon>Bacteria</taxon>
        <taxon>Pseudomonadati</taxon>
        <taxon>Bacteroidota</taxon>
        <taxon>Flavobacteriia</taxon>
        <taxon>Flavobacteriales</taxon>
        <taxon>Weeksellaceae</taxon>
        <taxon>Chryseobacterium group</taxon>
        <taxon>Halpernia</taxon>
    </lineage>
</organism>
<dbReference type="NCBIfam" id="TIGR01200">
    <property type="entry name" value="GLPGLI"/>
    <property type="match status" value="1"/>
</dbReference>
<sequence length="254" mass="30077">MRIILCLFFLTFVKGVKSQNTIVEYTVQQDDQQYSDYLVYNQIELYNIIIAHKSFKNYLELINDKEYLESVRYTSGSKRNVDSNTFYIIPRAIGKQKFEVLEDNVPNFKWKISDKQETVLNYPCRIAYTEFRGRNYKAWFTTEIPKSLGPWKFFGLPGLILKVQDEDLKFIYTAVRIDFNSSEFIPQKFVKYFQNNTKITSYKDFIKLDNIYSTELVEKYRANLPAGVVLGETPAIRSLSIERTFEWEKQPEKP</sequence>